<dbReference type="Gene3D" id="3.30.56.10">
    <property type="match status" value="2"/>
</dbReference>
<dbReference type="Pfam" id="PF17759">
    <property type="entry name" value="tRNA_synthFbeta"/>
    <property type="match status" value="1"/>
</dbReference>
<evidence type="ECO:0000256" key="3">
    <source>
        <dbReference type="ARBA" id="ARBA00008653"/>
    </source>
</evidence>
<dbReference type="GO" id="GO:0000049">
    <property type="term" value="F:tRNA binding"/>
    <property type="evidence" value="ECO:0007669"/>
    <property type="project" value="UniProtKB-UniRule"/>
</dbReference>
<keyword evidence="15" id="KW-0648">Protein biosynthesis</keyword>
<evidence type="ECO:0000256" key="6">
    <source>
        <dbReference type="ARBA" id="ARBA00017032"/>
    </source>
</evidence>
<evidence type="ECO:0000256" key="9">
    <source>
        <dbReference type="ARBA" id="ARBA00022598"/>
    </source>
</evidence>
<dbReference type="Pfam" id="PF03483">
    <property type="entry name" value="B3_4"/>
    <property type="match status" value="1"/>
</dbReference>
<comment type="cofactor">
    <cofactor evidence="1">
        <name>Mg(2+)</name>
        <dbReference type="ChEBI" id="CHEBI:18420"/>
    </cofactor>
</comment>
<dbReference type="Pfam" id="PF03484">
    <property type="entry name" value="B5"/>
    <property type="match status" value="1"/>
</dbReference>
<dbReference type="InterPro" id="IPR005121">
    <property type="entry name" value="Fdx_antiC-bd"/>
</dbReference>
<dbReference type="Gene3D" id="2.40.50.140">
    <property type="entry name" value="Nucleic acid-binding proteins"/>
    <property type="match status" value="1"/>
</dbReference>
<feature type="domain" description="TRNA-binding" evidence="20">
    <location>
        <begin position="43"/>
        <end position="156"/>
    </location>
</feature>
<comment type="caution">
    <text evidence="23">The sequence shown here is derived from an EMBL/GenBank/DDBJ whole genome shotgun (WGS) entry which is preliminary data.</text>
</comment>
<evidence type="ECO:0000256" key="17">
    <source>
        <dbReference type="ARBA" id="ARBA00033189"/>
    </source>
</evidence>
<protein>
    <recommendedName>
        <fullName evidence="6">Phenylalanine--tRNA ligase beta subunit</fullName>
        <ecNumber evidence="5">6.1.1.20</ecNumber>
    </recommendedName>
    <alternativeName>
        <fullName evidence="17">Phenylalanyl-tRNA synthetase beta subunit</fullName>
    </alternativeName>
</protein>
<keyword evidence="16" id="KW-0030">Aminoacyl-tRNA synthetase</keyword>
<organism evidence="23">
    <name type="scientific">uncultured bacterium</name>
    <name type="common">gcode 4</name>
    <dbReference type="NCBI Taxonomy" id="1234023"/>
    <lineage>
        <taxon>Bacteria</taxon>
        <taxon>environmental samples</taxon>
    </lineage>
</organism>
<keyword evidence="12" id="KW-0067">ATP-binding</keyword>
<dbReference type="InterPro" id="IPR012340">
    <property type="entry name" value="NA-bd_OB-fold"/>
</dbReference>
<dbReference type="InterPro" id="IPR020825">
    <property type="entry name" value="Phe-tRNA_synthase-like_B3/B4"/>
</dbReference>
<dbReference type="Gene3D" id="3.50.40.10">
    <property type="entry name" value="Phenylalanyl-trna Synthetase, Chain B, domain 3"/>
    <property type="match status" value="1"/>
</dbReference>
<comment type="similarity">
    <text evidence="3">Belongs to the phenylalanyl-tRNA synthetase beta subunit family. Type 1 subfamily.</text>
</comment>
<evidence type="ECO:0000256" key="15">
    <source>
        <dbReference type="ARBA" id="ARBA00022917"/>
    </source>
</evidence>
<evidence type="ECO:0000256" key="8">
    <source>
        <dbReference type="ARBA" id="ARBA00022555"/>
    </source>
</evidence>
<dbReference type="InterPro" id="IPR002547">
    <property type="entry name" value="tRNA-bd_dom"/>
</dbReference>
<dbReference type="InterPro" id="IPR045060">
    <property type="entry name" value="Phe-tRNA-ligase_IIc_bsu"/>
</dbReference>
<dbReference type="InterPro" id="IPR005146">
    <property type="entry name" value="B3/B4_tRNA-bd"/>
</dbReference>
<dbReference type="GO" id="GO:0004826">
    <property type="term" value="F:phenylalanine-tRNA ligase activity"/>
    <property type="evidence" value="ECO:0007669"/>
    <property type="project" value="UniProtKB-EC"/>
</dbReference>
<dbReference type="InterPro" id="IPR033714">
    <property type="entry name" value="tRNA_bind_bactPheRS"/>
</dbReference>
<keyword evidence="14 19" id="KW-0694">RNA-binding</keyword>
<name>K2G9F8_9BACT</name>
<dbReference type="SMART" id="SM00873">
    <property type="entry name" value="B3_4"/>
    <property type="match status" value="1"/>
</dbReference>
<dbReference type="PANTHER" id="PTHR10947:SF0">
    <property type="entry name" value="PHENYLALANINE--TRNA LIGASE BETA SUBUNIT"/>
    <property type="match status" value="1"/>
</dbReference>
<proteinExistence type="inferred from homology"/>
<dbReference type="GO" id="GO:0006432">
    <property type="term" value="P:phenylalanyl-tRNA aminoacylation"/>
    <property type="evidence" value="ECO:0007669"/>
    <property type="project" value="InterPro"/>
</dbReference>
<evidence type="ECO:0000259" key="20">
    <source>
        <dbReference type="PROSITE" id="PS50886"/>
    </source>
</evidence>
<gene>
    <name evidence="23" type="ORF">ACD_4C00142G0003</name>
</gene>
<dbReference type="SUPFAM" id="SSF50249">
    <property type="entry name" value="Nucleic acid-binding proteins"/>
    <property type="match status" value="1"/>
</dbReference>
<dbReference type="NCBIfam" id="TIGR00472">
    <property type="entry name" value="pheT_bact"/>
    <property type="match status" value="1"/>
</dbReference>
<dbReference type="CDD" id="cd02796">
    <property type="entry name" value="tRNA_bind_bactPheRS"/>
    <property type="match status" value="1"/>
</dbReference>
<dbReference type="SUPFAM" id="SSF56037">
    <property type="entry name" value="PheT/TilS domain"/>
    <property type="match status" value="1"/>
</dbReference>
<comment type="catalytic activity">
    <reaction evidence="18">
        <text>tRNA(Phe) + L-phenylalanine + ATP = L-phenylalanyl-tRNA(Phe) + AMP + diphosphate + H(+)</text>
        <dbReference type="Rhea" id="RHEA:19413"/>
        <dbReference type="Rhea" id="RHEA-COMP:9668"/>
        <dbReference type="Rhea" id="RHEA-COMP:9699"/>
        <dbReference type="ChEBI" id="CHEBI:15378"/>
        <dbReference type="ChEBI" id="CHEBI:30616"/>
        <dbReference type="ChEBI" id="CHEBI:33019"/>
        <dbReference type="ChEBI" id="CHEBI:58095"/>
        <dbReference type="ChEBI" id="CHEBI:78442"/>
        <dbReference type="ChEBI" id="CHEBI:78531"/>
        <dbReference type="ChEBI" id="CHEBI:456215"/>
        <dbReference type="EC" id="6.1.1.20"/>
    </reaction>
</comment>
<dbReference type="PROSITE" id="PS51447">
    <property type="entry name" value="FDX_ACB"/>
    <property type="match status" value="1"/>
</dbReference>
<dbReference type="SUPFAM" id="SSF54991">
    <property type="entry name" value="Anticodon-binding domain of PheRS"/>
    <property type="match status" value="1"/>
</dbReference>
<dbReference type="PANTHER" id="PTHR10947">
    <property type="entry name" value="PHENYLALANYL-TRNA SYNTHETASE BETA CHAIN AND LEUCINE-RICH REPEAT-CONTAINING PROTEIN 47"/>
    <property type="match status" value="1"/>
</dbReference>
<dbReference type="PROSITE" id="PS51483">
    <property type="entry name" value="B5"/>
    <property type="match status" value="1"/>
</dbReference>
<evidence type="ECO:0000256" key="4">
    <source>
        <dbReference type="ARBA" id="ARBA00011209"/>
    </source>
</evidence>
<keyword evidence="9" id="KW-0436">Ligase</keyword>
<reference evidence="23" key="1">
    <citation type="journal article" date="2012" name="Science">
        <title>Fermentation, hydrogen, and sulfur metabolism in multiple uncultivated bacterial phyla.</title>
        <authorList>
            <person name="Wrighton K.C."/>
            <person name="Thomas B.C."/>
            <person name="Sharon I."/>
            <person name="Miller C.S."/>
            <person name="Castelle C.J."/>
            <person name="VerBerkmoes N.C."/>
            <person name="Wilkins M.J."/>
            <person name="Hettich R.L."/>
            <person name="Lipton M.S."/>
            <person name="Williams K.H."/>
            <person name="Long P.E."/>
            <person name="Banfield J.F."/>
        </authorList>
    </citation>
    <scope>NUCLEOTIDE SEQUENCE [LARGE SCALE GENOMIC DNA]</scope>
</reference>
<evidence type="ECO:0000256" key="18">
    <source>
        <dbReference type="ARBA" id="ARBA00049255"/>
    </source>
</evidence>
<accession>K2G9F8</accession>
<dbReference type="SUPFAM" id="SSF46955">
    <property type="entry name" value="Putative DNA-binding domain"/>
    <property type="match status" value="1"/>
</dbReference>
<feature type="domain" description="FDX-ACB" evidence="21">
    <location>
        <begin position="721"/>
        <end position="813"/>
    </location>
</feature>
<dbReference type="EC" id="6.1.1.20" evidence="5"/>
<dbReference type="Gene3D" id="3.30.930.10">
    <property type="entry name" value="Bira Bifunctional Protein, Domain 2"/>
    <property type="match status" value="1"/>
</dbReference>
<evidence type="ECO:0000256" key="10">
    <source>
        <dbReference type="ARBA" id="ARBA00022723"/>
    </source>
</evidence>
<evidence type="ECO:0000256" key="12">
    <source>
        <dbReference type="ARBA" id="ARBA00022840"/>
    </source>
</evidence>
<evidence type="ECO:0000256" key="2">
    <source>
        <dbReference type="ARBA" id="ARBA00004496"/>
    </source>
</evidence>
<dbReference type="GO" id="GO:0005524">
    <property type="term" value="F:ATP binding"/>
    <property type="evidence" value="ECO:0007669"/>
    <property type="project" value="UniProtKB-KW"/>
</dbReference>
<keyword evidence="7" id="KW-0963">Cytoplasm</keyword>
<dbReference type="Pfam" id="PF03147">
    <property type="entry name" value="FDX-ACB"/>
    <property type="match status" value="1"/>
</dbReference>
<dbReference type="EMBL" id="AMFJ01000658">
    <property type="protein sequence ID" value="EKE26799.1"/>
    <property type="molecule type" value="Genomic_DNA"/>
</dbReference>
<keyword evidence="13" id="KW-0460">Magnesium</keyword>
<dbReference type="PROSITE" id="PS50886">
    <property type="entry name" value="TRBD"/>
    <property type="match status" value="1"/>
</dbReference>
<dbReference type="SMART" id="SM00874">
    <property type="entry name" value="B5"/>
    <property type="match status" value="1"/>
</dbReference>
<evidence type="ECO:0000256" key="5">
    <source>
        <dbReference type="ARBA" id="ARBA00012814"/>
    </source>
</evidence>
<keyword evidence="11" id="KW-0547">Nucleotide-binding</keyword>
<evidence type="ECO:0000313" key="23">
    <source>
        <dbReference type="EMBL" id="EKE26799.1"/>
    </source>
</evidence>
<evidence type="ECO:0000256" key="16">
    <source>
        <dbReference type="ARBA" id="ARBA00023146"/>
    </source>
</evidence>
<dbReference type="InterPro" id="IPR004532">
    <property type="entry name" value="Phe-tRNA-ligase_IIc_bsu_bact"/>
</dbReference>
<dbReference type="SUPFAM" id="SSF55681">
    <property type="entry name" value="Class II aaRS and biotin synthetases"/>
    <property type="match status" value="1"/>
</dbReference>
<evidence type="ECO:0000259" key="21">
    <source>
        <dbReference type="PROSITE" id="PS51447"/>
    </source>
</evidence>
<dbReference type="SMART" id="SM00896">
    <property type="entry name" value="FDX-ACB"/>
    <property type="match status" value="1"/>
</dbReference>
<comment type="subunit">
    <text evidence="4">Tetramer of two alpha and two beta subunits.</text>
</comment>
<dbReference type="InterPro" id="IPR036690">
    <property type="entry name" value="Fdx_antiC-bd_sf"/>
</dbReference>
<sequence>MKISLNWISSFCDIKDTTINLWPKSLAHKYSIYTAEIEWIEYFWKEDKVVVWKILEAKPHPDSDHLNVVQVDLWNLWKTQIVCWAPNVLSAKYVPVATVWSVLWEWFEIKSTKLRWQESNWMICSADELGFQEERSEGILKLEEIFWEETLEKQIWKPFFEMSVEIPWINSEKFEVKLKDVIFEIDNKFITNRPDLFSISWNAREFWAIFDLDYSFYKSNLSNRNNTLWTRIESDKVLSYNLYKVSNVQALKSPFAISYMLHKSWINAKFDLVDMTNYIMTELGQPMHTFDSDKIEWNICVRQAKDWEEIEALNGEKYELRSSDIVIADDKKVLAIAWIIWWAYSAISEITKNIYIESACFDPVSVRLTAQRLSIRTDSSTRYEKSLDPLLAEIALSRSEDFLKFLWKDYKIEGSSFYLNKEKVNDIKVDFSREFVEKKIWTQIAEKEFDRILNALWFVFEKNWNDYTAQVPSWRATKDISIKEDIAEEIWRIYWYEKVLEVPVSGEFTIKNKNKLVDLKDKIKDYFNSKWFLESYNYSFSNEIKDEKIWITNHSDSIKIANAFNSEFTILRRNMLPNILDNVAENLKIENNFSFYEVWKIIHKKNENEFFENLCVAWISYNEDFNKIKSSLVWFLETIIPWISFTITQKTNLEDFPYFHPNKSGQFVLENDEKLITFWYINPIVASNFDLDDSKIIYFEINFQILFENYIKSSSKFSEISRFPWIDRELNFVMDEKIAIWDISEQIKWISSLIRNIKILDIYRNNEKIWENKKSVTFSILILDFEKTITDEVALDIQNKIIDELKRSWISLRA</sequence>
<evidence type="ECO:0000256" key="1">
    <source>
        <dbReference type="ARBA" id="ARBA00001946"/>
    </source>
</evidence>
<evidence type="ECO:0000256" key="19">
    <source>
        <dbReference type="PROSITE-ProRule" id="PRU00209"/>
    </source>
</evidence>
<evidence type="ECO:0000256" key="7">
    <source>
        <dbReference type="ARBA" id="ARBA00022490"/>
    </source>
</evidence>
<dbReference type="Gene3D" id="3.30.70.380">
    <property type="entry name" value="Ferrodoxin-fold anticodon-binding domain"/>
    <property type="match status" value="1"/>
</dbReference>
<dbReference type="GO" id="GO:0009328">
    <property type="term" value="C:phenylalanine-tRNA ligase complex"/>
    <property type="evidence" value="ECO:0007669"/>
    <property type="project" value="TreeGrafter"/>
</dbReference>
<dbReference type="InterPro" id="IPR045864">
    <property type="entry name" value="aa-tRNA-synth_II/BPL/LPL"/>
</dbReference>
<dbReference type="InterPro" id="IPR009061">
    <property type="entry name" value="DNA-bd_dom_put_sf"/>
</dbReference>
<dbReference type="InterPro" id="IPR005147">
    <property type="entry name" value="tRNA_synthase_B5-dom"/>
</dbReference>
<feature type="domain" description="B5" evidence="22">
    <location>
        <begin position="424"/>
        <end position="501"/>
    </location>
</feature>
<dbReference type="AlphaFoldDB" id="K2G9F8"/>
<dbReference type="GO" id="GO:0000287">
    <property type="term" value="F:magnesium ion binding"/>
    <property type="evidence" value="ECO:0007669"/>
    <property type="project" value="InterPro"/>
</dbReference>
<comment type="subcellular location">
    <subcellularLocation>
        <location evidence="2">Cytoplasm</location>
    </subcellularLocation>
</comment>
<evidence type="ECO:0000259" key="22">
    <source>
        <dbReference type="PROSITE" id="PS51483"/>
    </source>
</evidence>
<keyword evidence="8 19" id="KW-0820">tRNA-binding</keyword>
<evidence type="ECO:0000256" key="11">
    <source>
        <dbReference type="ARBA" id="ARBA00022741"/>
    </source>
</evidence>
<dbReference type="Pfam" id="PF01588">
    <property type="entry name" value="tRNA_bind"/>
    <property type="match status" value="1"/>
</dbReference>
<keyword evidence="10" id="KW-0479">Metal-binding</keyword>
<dbReference type="InterPro" id="IPR041616">
    <property type="entry name" value="PheRS_beta_core"/>
</dbReference>
<evidence type="ECO:0000256" key="14">
    <source>
        <dbReference type="ARBA" id="ARBA00022884"/>
    </source>
</evidence>
<evidence type="ECO:0000256" key="13">
    <source>
        <dbReference type="ARBA" id="ARBA00022842"/>
    </source>
</evidence>